<keyword evidence="11" id="KW-0133">Cell shape</keyword>
<proteinExistence type="inferred from homology"/>
<comment type="similarity">
    <text evidence="4">In the N-terminal section; belongs to the N-acetylglucosamine-1-phosphate uridyltransferase family.</text>
</comment>
<dbReference type="GO" id="GO:0006048">
    <property type="term" value="P:UDP-N-acetylglucosamine biosynthetic process"/>
    <property type="evidence" value="ECO:0007669"/>
    <property type="project" value="InterPro"/>
</dbReference>
<comment type="caution">
    <text evidence="19">The sequence shown here is derived from an EMBL/GenBank/DDBJ whole genome shotgun (WGS) entry which is preliminary data.</text>
</comment>
<keyword evidence="5" id="KW-0963">Cytoplasm</keyword>
<dbReference type="GO" id="GO:0005737">
    <property type="term" value="C:cytoplasm"/>
    <property type="evidence" value="ECO:0007669"/>
    <property type="project" value="UniProtKB-SubCell"/>
</dbReference>
<dbReference type="InterPro" id="IPR011004">
    <property type="entry name" value="Trimer_LpxA-like_sf"/>
</dbReference>
<dbReference type="GO" id="GO:0046872">
    <property type="term" value="F:metal ion binding"/>
    <property type="evidence" value="ECO:0007669"/>
    <property type="project" value="UniProtKB-KW"/>
</dbReference>
<comment type="function">
    <text evidence="17">Catalyzes the last two sequential reactions in the de novo biosynthetic pathway for UDP-N-acetylglucosamine (UDP-GlcNAc). The C-terminal domain catalyzes the transfer of acetyl group from acetyl coenzyme A to glucosamine-1-phosphate (GlcN-1-P) to produce N-acetylglucosamine-1-phosphate (GlcNAc-1-P), which is converted into UDP-GlcNAc by the transfer of uridine 5-monophosphate (from uridine 5-triphosphate), a reaction catalyzed by the N-terminal domain.</text>
</comment>
<evidence type="ECO:0000256" key="8">
    <source>
        <dbReference type="ARBA" id="ARBA00022723"/>
    </source>
</evidence>
<evidence type="ECO:0000256" key="14">
    <source>
        <dbReference type="ARBA" id="ARBA00023316"/>
    </source>
</evidence>
<comment type="cofactor">
    <cofactor evidence="1">
        <name>Mg(2+)</name>
        <dbReference type="ChEBI" id="CHEBI:18420"/>
    </cofactor>
</comment>
<evidence type="ECO:0000256" key="12">
    <source>
        <dbReference type="ARBA" id="ARBA00022984"/>
    </source>
</evidence>
<dbReference type="AlphaFoldDB" id="A0A9D1L2A2"/>
<feature type="compositionally biased region" description="Basic and acidic residues" evidence="18">
    <location>
        <begin position="274"/>
        <end position="289"/>
    </location>
</feature>
<dbReference type="InterPro" id="IPR050065">
    <property type="entry name" value="GlmU-like"/>
</dbReference>
<keyword evidence="13" id="KW-0012">Acyltransferase</keyword>
<reference evidence="19" key="1">
    <citation type="submission" date="2020-10" db="EMBL/GenBank/DDBJ databases">
        <authorList>
            <person name="Gilroy R."/>
        </authorList>
    </citation>
    <scope>NUCLEOTIDE SEQUENCE</scope>
    <source>
        <strain evidence="19">1063</strain>
    </source>
</reference>
<dbReference type="Gene3D" id="2.160.10.10">
    <property type="entry name" value="Hexapeptide repeat proteins"/>
    <property type="match status" value="1"/>
</dbReference>
<evidence type="ECO:0000256" key="13">
    <source>
        <dbReference type="ARBA" id="ARBA00023315"/>
    </source>
</evidence>
<comment type="similarity">
    <text evidence="3">In the C-terminal section; belongs to the transferase hexapeptide repeat family.</text>
</comment>
<keyword evidence="6" id="KW-0808">Transferase</keyword>
<dbReference type="PANTHER" id="PTHR43584">
    <property type="entry name" value="NUCLEOTIDYL TRANSFERASE"/>
    <property type="match status" value="1"/>
</dbReference>
<keyword evidence="12" id="KW-0573">Peptidoglycan synthesis</keyword>
<evidence type="ECO:0000256" key="2">
    <source>
        <dbReference type="ARBA" id="ARBA00004496"/>
    </source>
</evidence>
<evidence type="ECO:0000313" key="20">
    <source>
        <dbReference type="Proteomes" id="UP000824088"/>
    </source>
</evidence>
<evidence type="ECO:0000256" key="16">
    <source>
        <dbReference type="ARBA" id="ARBA00048493"/>
    </source>
</evidence>
<keyword evidence="9" id="KW-0677">Repeat</keyword>
<dbReference type="PROSITE" id="PS00101">
    <property type="entry name" value="HEXAPEP_TRANSFERASES"/>
    <property type="match status" value="1"/>
</dbReference>
<evidence type="ECO:0000256" key="18">
    <source>
        <dbReference type="SAM" id="MobiDB-lite"/>
    </source>
</evidence>
<dbReference type="GO" id="GO:0071555">
    <property type="term" value="P:cell wall organization"/>
    <property type="evidence" value="ECO:0007669"/>
    <property type="project" value="UniProtKB-KW"/>
</dbReference>
<dbReference type="Proteomes" id="UP000824088">
    <property type="component" value="Unassembled WGS sequence"/>
</dbReference>
<evidence type="ECO:0000256" key="9">
    <source>
        <dbReference type="ARBA" id="ARBA00022737"/>
    </source>
</evidence>
<accession>A0A9D1L2A2</accession>
<evidence type="ECO:0000256" key="5">
    <source>
        <dbReference type="ARBA" id="ARBA00022490"/>
    </source>
</evidence>
<dbReference type="SUPFAM" id="SSF51161">
    <property type="entry name" value="Trimeric LpxA-like enzymes"/>
    <property type="match status" value="1"/>
</dbReference>
<dbReference type="Pfam" id="PF14602">
    <property type="entry name" value="Hexapep_2"/>
    <property type="match status" value="1"/>
</dbReference>
<evidence type="ECO:0000313" key="19">
    <source>
        <dbReference type="EMBL" id="HIU21440.1"/>
    </source>
</evidence>
<feature type="region of interest" description="Disordered" evidence="18">
    <location>
        <begin position="269"/>
        <end position="289"/>
    </location>
</feature>
<reference evidence="19" key="2">
    <citation type="journal article" date="2021" name="PeerJ">
        <title>Extensive microbial diversity within the chicken gut microbiome revealed by metagenomics and culture.</title>
        <authorList>
            <person name="Gilroy R."/>
            <person name="Ravi A."/>
            <person name="Getino M."/>
            <person name="Pursley I."/>
            <person name="Horton D.L."/>
            <person name="Alikhan N.F."/>
            <person name="Baker D."/>
            <person name="Gharbi K."/>
            <person name="Hall N."/>
            <person name="Watson M."/>
            <person name="Adriaenssens E.M."/>
            <person name="Foster-Nyarko E."/>
            <person name="Jarju S."/>
            <person name="Secka A."/>
            <person name="Antonio M."/>
            <person name="Oren A."/>
            <person name="Chaudhuri R.R."/>
            <person name="La Ragione R."/>
            <person name="Hildebrand F."/>
            <person name="Pallen M.J."/>
        </authorList>
    </citation>
    <scope>NUCLEOTIDE SEQUENCE</scope>
    <source>
        <strain evidence="19">1063</strain>
    </source>
</reference>
<evidence type="ECO:0000256" key="7">
    <source>
        <dbReference type="ARBA" id="ARBA00022695"/>
    </source>
</evidence>
<evidence type="ECO:0000256" key="10">
    <source>
        <dbReference type="ARBA" id="ARBA00022842"/>
    </source>
</evidence>
<dbReference type="EMBL" id="DVMN01000076">
    <property type="protein sequence ID" value="HIU21440.1"/>
    <property type="molecule type" value="Genomic_DNA"/>
</dbReference>
<dbReference type="GO" id="GO:0009252">
    <property type="term" value="P:peptidoglycan biosynthetic process"/>
    <property type="evidence" value="ECO:0007669"/>
    <property type="project" value="UniProtKB-KW"/>
</dbReference>
<gene>
    <name evidence="19" type="ORF">IAD51_04320</name>
</gene>
<dbReference type="GO" id="GO:0008360">
    <property type="term" value="P:regulation of cell shape"/>
    <property type="evidence" value="ECO:0007669"/>
    <property type="project" value="UniProtKB-KW"/>
</dbReference>
<dbReference type="GO" id="GO:0019134">
    <property type="term" value="F:glucosamine-1-phosphate N-acetyltransferase activity"/>
    <property type="evidence" value="ECO:0007669"/>
    <property type="project" value="UniProtKB-EC"/>
</dbReference>
<evidence type="ECO:0000256" key="15">
    <source>
        <dbReference type="ARBA" id="ARBA00048247"/>
    </source>
</evidence>
<evidence type="ECO:0000256" key="1">
    <source>
        <dbReference type="ARBA" id="ARBA00001946"/>
    </source>
</evidence>
<protein>
    <submittedName>
        <fullName evidence="19">UDP-N-acetylglucosamine diphosphorylase</fullName>
    </submittedName>
</protein>
<dbReference type="GO" id="GO:0003977">
    <property type="term" value="F:UDP-N-acetylglucosamine diphosphorylase activity"/>
    <property type="evidence" value="ECO:0007669"/>
    <property type="project" value="UniProtKB-EC"/>
</dbReference>
<evidence type="ECO:0000256" key="6">
    <source>
        <dbReference type="ARBA" id="ARBA00022679"/>
    </source>
</evidence>
<comment type="subcellular location">
    <subcellularLocation>
        <location evidence="2">Cytoplasm</location>
    </subcellularLocation>
</comment>
<dbReference type="InterPro" id="IPR018357">
    <property type="entry name" value="Hexapep_transf_CS"/>
</dbReference>
<evidence type="ECO:0000256" key="4">
    <source>
        <dbReference type="ARBA" id="ARBA00007947"/>
    </source>
</evidence>
<keyword evidence="7" id="KW-0548">Nucleotidyltransferase</keyword>
<evidence type="ECO:0000256" key="3">
    <source>
        <dbReference type="ARBA" id="ARBA00007707"/>
    </source>
</evidence>
<dbReference type="CDD" id="cd03353">
    <property type="entry name" value="LbH_GlmU_C"/>
    <property type="match status" value="1"/>
</dbReference>
<name>A0A9D1L2A2_9FIRM</name>
<dbReference type="PANTHER" id="PTHR43584:SF3">
    <property type="entry name" value="BIFUNCTIONAL PROTEIN GLMU"/>
    <property type="match status" value="1"/>
</dbReference>
<keyword evidence="10" id="KW-0460">Magnesium</keyword>
<keyword evidence="8" id="KW-0479">Metal-binding</keyword>
<comment type="catalytic activity">
    <reaction evidence="15">
        <text>alpha-D-glucosamine 1-phosphate + acetyl-CoA = N-acetyl-alpha-D-glucosamine 1-phosphate + CoA + H(+)</text>
        <dbReference type="Rhea" id="RHEA:13725"/>
        <dbReference type="ChEBI" id="CHEBI:15378"/>
        <dbReference type="ChEBI" id="CHEBI:57287"/>
        <dbReference type="ChEBI" id="CHEBI:57288"/>
        <dbReference type="ChEBI" id="CHEBI:57776"/>
        <dbReference type="ChEBI" id="CHEBI:58516"/>
        <dbReference type="EC" id="2.3.1.157"/>
    </reaction>
</comment>
<sequence length="289" mass="29978">MPLVTVGDVERGAEYVKKHSLGVLALGGAASGAKIVRSEGGRSGYFISSPHFVKVDSAKNVRLVYNQLKERITDRLLEAGVFVFDPANTVVDDTVRIAAGAEILPFCKIEGDTVIEAGASVEGSHISDCRIEGGAEVVMSHLADTRVGAGSTVGPFARLRGAVVGKGCRVGDFVEIKNSVFGDGAKSAHLAYIGDADVGGGTNVGCGTVFCNYDGKRKHRTSVGRDCFIGANVNLVAPVSLGDGAFVAAGTTVTQDVEKDGFAIGRSRQVNKTRRAEGAEKDFGGGDKA</sequence>
<keyword evidence="14" id="KW-0961">Cell wall biogenesis/degradation</keyword>
<comment type="catalytic activity">
    <reaction evidence="16">
        <text>N-acetyl-alpha-D-glucosamine 1-phosphate + UTP + H(+) = UDP-N-acetyl-alpha-D-glucosamine + diphosphate</text>
        <dbReference type="Rhea" id="RHEA:13509"/>
        <dbReference type="ChEBI" id="CHEBI:15378"/>
        <dbReference type="ChEBI" id="CHEBI:33019"/>
        <dbReference type="ChEBI" id="CHEBI:46398"/>
        <dbReference type="ChEBI" id="CHEBI:57705"/>
        <dbReference type="ChEBI" id="CHEBI:57776"/>
        <dbReference type="EC" id="2.7.7.23"/>
    </reaction>
</comment>
<dbReference type="InterPro" id="IPR038009">
    <property type="entry name" value="GlmU_C_LbH"/>
</dbReference>
<organism evidence="19 20">
    <name type="scientific">Candidatus Limadaptatus stercorigallinarum</name>
    <dbReference type="NCBI Taxonomy" id="2840845"/>
    <lineage>
        <taxon>Bacteria</taxon>
        <taxon>Bacillati</taxon>
        <taxon>Bacillota</taxon>
        <taxon>Clostridia</taxon>
        <taxon>Eubacteriales</taxon>
        <taxon>Candidatus Limadaptatus</taxon>
    </lineage>
</organism>
<dbReference type="InterPro" id="IPR001451">
    <property type="entry name" value="Hexapep"/>
</dbReference>
<evidence type="ECO:0000256" key="11">
    <source>
        <dbReference type="ARBA" id="ARBA00022960"/>
    </source>
</evidence>
<evidence type="ECO:0000256" key="17">
    <source>
        <dbReference type="ARBA" id="ARBA00049628"/>
    </source>
</evidence>